<organism evidence="2 3">
    <name type="scientific">Pseudoalteromonas rubra</name>
    <dbReference type="NCBI Taxonomy" id="43658"/>
    <lineage>
        <taxon>Bacteria</taxon>
        <taxon>Pseudomonadati</taxon>
        <taxon>Pseudomonadota</taxon>
        <taxon>Gammaproteobacteria</taxon>
        <taxon>Alteromonadales</taxon>
        <taxon>Pseudoalteromonadaceae</taxon>
        <taxon>Pseudoalteromonas</taxon>
    </lineage>
</organism>
<dbReference type="Proteomes" id="UP000069015">
    <property type="component" value="Plasmid pMBL6842"/>
</dbReference>
<dbReference type="InterPro" id="IPR043964">
    <property type="entry name" value="P-loop_TraG"/>
</dbReference>
<geneLocation type="plasmid" evidence="2 3">
    <name>pMBL6842</name>
</geneLocation>
<evidence type="ECO:0000313" key="3">
    <source>
        <dbReference type="Proteomes" id="UP000069015"/>
    </source>
</evidence>
<protein>
    <recommendedName>
        <fullName evidence="1">TraG P-loop domain-containing protein</fullName>
    </recommendedName>
</protein>
<dbReference type="AlphaFoldDB" id="A0A0U2ZED2"/>
<dbReference type="PANTHER" id="PTHR38467:SF1">
    <property type="entry name" value="CONJUGATIVE TRANSFER: ASSEMBLY"/>
    <property type="match status" value="1"/>
</dbReference>
<dbReference type="Pfam" id="PF11130">
    <property type="entry name" value="TraC_F_IV"/>
    <property type="match status" value="1"/>
</dbReference>
<evidence type="ECO:0000259" key="1">
    <source>
        <dbReference type="Pfam" id="PF19044"/>
    </source>
</evidence>
<dbReference type="InterPro" id="IPR027417">
    <property type="entry name" value="P-loop_NTPase"/>
</dbReference>
<dbReference type="InterPro" id="IPR025955">
    <property type="entry name" value="TraC/Conjuga_ATPase"/>
</dbReference>
<name>A0A0U2ZED2_9GAMM</name>
<dbReference type="PANTHER" id="PTHR38467">
    <property type="match status" value="1"/>
</dbReference>
<keyword evidence="2" id="KW-0614">Plasmid</keyword>
<dbReference type="InterPro" id="IPR053155">
    <property type="entry name" value="F-pilin_assembly_TraC"/>
</dbReference>
<evidence type="ECO:0000313" key="2">
    <source>
        <dbReference type="EMBL" id="ALU46161.1"/>
    </source>
</evidence>
<reference evidence="2 3" key="1">
    <citation type="submission" date="2015-12" db="EMBL/GenBank/DDBJ databases">
        <title>Complete genome sequence of Pseudoalteromonas rubra SCSIO 6842, harboring a conjugative plasmid.</title>
        <authorList>
            <person name="Li B."/>
            <person name="Wang X."/>
        </authorList>
    </citation>
    <scope>NUCLEOTIDE SEQUENCE [LARGE SCALE GENOMIC DNA]</scope>
    <source>
        <strain evidence="2 3">SCSIO 6842</strain>
        <plasmid evidence="3">Plasmid pMBL6842</plasmid>
    </source>
</reference>
<dbReference type="Pfam" id="PF19044">
    <property type="entry name" value="P-loop_TraG"/>
    <property type="match status" value="1"/>
</dbReference>
<proteinExistence type="predicted"/>
<dbReference type="EMBL" id="CP013613">
    <property type="protein sequence ID" value="ALU46161.1"/>
    <property type="molecule type" value="Genomic_DNA"/>
</dbReference>
<dbReference type="SUPFAM" id="SSF52540">
    <property type="entry name" value="P-loop containing nucleoside triphosphate hydrolases"/>
    <property type="match status" value="1"/>
</dbReference>
<dbReference type="KEGG" id="prr:AT705_24675"/>
<accession>A0A0U2ZED2</accession>
<feature type="domain" description="TraG P-loop" evidence="1">
    <location>
        <begin position="499"/>
        <end position="847"/>
    </location>
</feature>
<dbReference type="Gene3D" id="3.40.50.300">
    <property type="entry name" value="P-loop containing nucleotide triphosphate hydrolases"/>
    <property type="match status" value="1"/>
</dbReference>
<dbReference type="Gene3D" id="1.10.8.730">
    <property type="match status" value="1"/>
</dbReference>
<dbReference type="RefSeq" id="WP_058798996.1">
    <property type="nucleotide sequence ID" value="NZ_CP013613.1"/>
</dbReference>
<sequence length="859" mass="98013">MSAYEQQLNSMIKHDRFCEFMPYLEYWEDEKAFLLDGPYLGMMMAMSPTNGGNRNILNSLNTLYKYNFPKGTLLQASVISTPDIEDMLFGFRRSRFGRYQGADQEQAEALAMAMHDFYRSGSTQPINEKNFLFRNYEVWFCVKIPLKSLSPSDKELVQFQGARKQMRQSLAALGAHEVDERGLRRKLRVMFNMYDQRGWRTRPQFKETSFSSHFLRDTVLAEGKSVDVSKRGVSIKDDKGNEVQYIRSLSMTDTPERMVYGQMMDLLGDWLNGQASSLPGHFMMTLNMHYDDKNEAIKNIQSKRSFINSQAKGKLLQKIDRLRFQNEDFNAINREIDQEKSSIVDYALQMTSFTPDVVQADRFSERFIADMEQKNVLAVENSYFMVPMLISALPMGLSKEIVVNSGRYNVCSSKALPFLTPHMGSWKGNTAEPRFFLSSRLGQVVNLDFFASDSNYNFYLGAMSGAGKSYFTGYLISNLLSSGVKLQSDPDDEAHLIEHNDGTRVFVIDVGRSYEGLAAQFDDAQFLVFGNEFEYTLNPLSYIHEFEGKEGQGIQCLQLLKTMAAPSGNISDLQHSQMLTLLSALWEQKGRTACIDDFAQLCKNSEHQEVKRIGFQLAPFCKQGYYARFFDPSKPPVNYSSRLMIVELEELKSDPHLQTIALMSAIMSIQQEMYLGGTDSRKLFLLDEAWEYLKGDDETKSRLGFFSAFLETAWRRFRKYNAAGGLITQSILDGYNSDVGKAILNNSAWLLVMLQREEAVKELRKTGAYSGSEIDFKLIESVHTVQPNPAVTDVSYSEVFIKYQGQAQVCRLHTNRRFQLILTTKGDEKARRKELMEKEGLSLIGAIDRMIELEQAGVQ</sequence>
<gene>
    <name evidence="2" type="ORF">AT705_24675</name>
</gene>